<accession>A0A0G0MY07</accession>
<dbReference type="AlphaFoldDB" id="A0A0G0MY07"/>
<proteinExistence type="predicted"/>
<evidence type="ECO:0000313" key="1">
    <source>
        <dbReference type="EMBL" id="KKQ69786.1"/>
    </source>
</evidence>
<dbReference type="Proteomes" id="UP000034406">
    <property type="component" value="Unassembled WGS sequence"/>
</dbReference>
<name>A0A0G0MY07_9BACT</name>
<comment type="caution">
    <text evidence="1">The sequence shown here is derived from an EMBL/GenBank/DDBJ whole genome shotgun (WGS) entry which is preliminary data.</text>
</comment>
<sequence length="280" mass="29800">MNIKVKNQKGQIALIMLLVTAVALTLGLSASKRIVTETKIDTDEESLKQAFNTAESGIDYYLGTGSTEYQASDSDSKAFISTREIVGTGNTLVSTTSVPQNKRFNFWLVAHDSNGNVNYSDTSNYDGTVFYICVENAFTGSVGVDYFYSQTSGALGTVGVGRTGANLGANIISGFASISPANNSCVTGYKTVATYNRGGVYTDNTPLLVSVVPYFGSTRVMLRVGSGVSIPSQGKEIASKGIVGDENTGVRRTVRVMDTFDFPDIFFEGLTSESGDITSE</sequence>
<dbReference type="EMBL" id="LBUT01000011">
    <property type="protein sequence ID" value="KKQ69786.1"/>
    <property type="molecule type" value="Genomic_DNA"/>
</dbReference>
<evidence type="ECO:0000313" key="2">
    <source>
        <dbReference type="Proteomes" id="UP000034406"/>
    </source>
</evidence>
<dbReference type="STRING" id="1618490.US90_C0011G0009"/>
<organism evidence="1 2">
    <name type="scientific">Candidatus Shapirobacteria bacterium GW2011_GWE2_38_30</name>
    <dbReference type="NCBI Taxonomy" id="1618490"/>
    <lineage>
        <taxon>Bacteria</taxon>
        <taxon>Candidatus Shapironibacteriota</taxon>
    </lineage>
</organism>
<gene>
    <name evidence="1" type="ORF">US90_C0011G0009</name>
</gene>
<reference evidence="1 2" key="1">
    <citation type="journal article" date="2015" name="Nature">
        <title>rRNA introns, odd ribosomes, and small enigmatic genomes across a large radiation of phyla.</title>
        <authorList>
            <person name="Brown C.T."/>
            <person name="Hug L.A."/>
            <person name="Thomas B.C."/>
            <person name="Sharon I."/>
            <person name="Castelle C.J."/>
            <person name="Singh A."/>
            <person name="Wilkins M.J."/>
            <person name="Williams K.H."/>
            <person name="Banfield J.F."/>
        </authorList>
    </citation>
    <scope>NUCLEOTIDE SEQUENCE [LARGE SCALE GENOMIC DNA]</scope>
</reference>
<protein>
    <recommendedName>
        <fullName evidence="3">Type 4 fimbrial biogenesis protein PilX N-terminal domain-containing protein</fullName>
    </recommendedName>
</protein>
<evidence type="ECO:0008006" key="3">
    <source>
        <dbReference type="Google" id="ProtNLM"/>
    </source>
</evidence>